<evidence type="ECO:0000313" key="4">
    <source>
        <dbReference type="EMBL" id="MBM2619124.1"/>
    </source>
</evidence>
<dbReference type="InterPro" id="IPR016181">
    <property type="entry name" value="Acyl_CoA_acyltransferase"/>
</dbReference>
<dbReference type="RefSeq" id="WP_203379128.1">
    <property type="nucleotide sequence ID" value="NZ_JAENHP010000009.1"/>
</dbReference>
<dbReference type="PROSITE" id="PS51186">
    <property type="entry name" value="GNAT"/>
    <property type="match status" value="1"/>
</dbReference>
<dbReference type="InterPro" id="IPR050832">
    <property type="entry name" value="Bact_Acetyltransf"/>
</dbReference>
<evidence type="ECO:0000259" key="3">
    <source>
        <dbReference type="PROSITE" id="PS51186"/>
    </source>
</evidence>
<feature type="domain" description="N-acetyltransferase" evidence="3">
    <location>
        <begin position="135"/>
        <end position="281"/>
    </location>
</feature>
<dbReference type="Gene3D" id="3.40.630.30">
    <property type="match status" value="1"/>
</dbReference>
<keyword evidence="1" id="KW-0808">Transferase</keyword>
<evidence type="ECO:0000313" key="5">
    <source>
        <dbReference type="Proteomes" id="UP000632138"/>
    </source>
</evidence>
<evidence type="ECO:0000256" key="1">
    <source>
        <dbReference type="ARBA" id="ARBA00022679"/>
    </source>
</evidence>
<dbReference type="Proteomes" id="UP000632138">
    <property type="component" value="Unassembled WGS sequence"/>
</dbReference>
<dbReference type="EMBL" id="JAENHP010000009">
    <property type="protein sequence ID" value="MBM2619124.1"/>
    <property type="molecule type" value="Genomic_DNA"/>
</dbReference>
<dbReference type="InterPro" id="IPR000182">
    <property type="entry name" value="GNAT_dom"/>
</dbReference>
<accession>A0ABS2AH02</accession>
<reference evidence="4 5" key="1">
    <citation type="submission" date="2021-01" db="EMBL/GenBank/DDBJ databases">
        <title>Actinoplanes sp. nov. LDG1-06 isolated from lichen.</title>
        <authorList>
            <person name="Saeng-In P."/>
            <person name="Phongsopitanun W."/>
            <person name="Kanchanasin P."/>
            <person name="Yuki M."/>
            <person name="Kudo T."/>
            <person name="Ohkuma M."/>
            <person name="Tanasupawat S."/>
        </authorList>
    </citation>
    <scope>NUCLEOTIDE SEQUENCE [LARGE SCALE GENOMIC DNA]</scope>
    <source>
        <strain evidence="4 5">LDG1-06</strain>
    </source>
</reference>
<dbReference type="SUPFAM" id="SSF55729">
    <property type="entry name" value="Acyl-CoA N-acyltransferases (Nat)"/>
    <property type="match status" value="1"/>
</dbReference>
<evidence type="ECO:0000256" key="2">
    <source>
        <dbReference type="ARBA" id="ARBA00023315"/>
    </source>
</evidence>
<sequence>MSWQLTDDVETFAATAGDFLRSRPIEHTVLLTVVGTLQRRGPYAYGPKAPVLGWWSTPAGQVAGVLVQTPPHPVMFSELPPRAVPAAVLALEGHALPGANLPADAVDGFASGWRRRAGVRTHIVRRTRLYRLGSLIFPPEPPSGHARFARPEDSGLVQGWLLAFHDEIGERRPADPAAAVDDRVAYGGVLLWEDGGQPVAMAMCSQPEAGMVRVQIVYTPPVRRGRGYGGAVTVVATQAALDSGARDVVLNTDLANPTSNALYQRLGYRPVEDRVIVEFTA</sequence>
<name>A0ABS2AH02_9ACTN</name>
<keyword evidence="5" id="KW-1185">Reference proteome</keyword>
<protein>
    <submittedName>
        <fullName evidence="4">GNAT family N-acetyltransferase</fullName>
    </submittedName>
</protein>
<dbReference type="Pfam" id="PF00583">
    <property type="entry name" value="Acetyltransf_1"/>
    <property type="match status" value="1"/>
</dbReference>
<dbReference type="CDD" id="cd04301">
    <property type="entry name" value="NAT_SF"/>
    <property type="match status" value="1"/>
</dbReference>
<organism evidence="4 5">
    <name type="scientific">Paractinoplanes ovalisporus</name>
    <dbReference type="NCBI Taxonomy" id="2810368"/>
    <lineage>
        <taxon>Bacteria</taxon>
        <taxon>Bacillati</taxon>
        <taxon>Actinomycetota</taxon>
        <taxon>Actinomycetes</taxon>
        <taxon>Micromonosporales</taxon>
        <taxon>Micromonosporaceae</taxon>
        <taxon>Paractinoplanes</taxon>
    </lineage>
</organism>
<keyword evidence="2" id="KW-0012">Acyltransferase</keyword>
<dbReference type="PANTHER" id="PTHR43877">
    <property type="entry name" value="AMINOALKYLPHOSPHONATE N-ACETYLTRANSFERASE-RELATED-RELATED"/>
    <property type="match status" value="1"/>
</dbReference>
<comment type="caution">
    <text evidence="4">The sequence shown here is derived from an EMBL/GenBank/DDBJ whole genome shotgun (WGS) entry which is preliminary data.</text>
</comment>
<gene>
    <name evidence="4" type="ORF">JIG36_26570</name>
</gene>
<proteinExistence type="predicted"/>